<protein>
    <recommendedName>
        <fullName evidence="2 8">Chaperone protein DnaK</fullName>
    </recommendedName>
    <alternativeName>
        <fullName evidence="8">HSP70</fullName>
    </alternativeName>
    <alternativeName>
        <fullName evidence="8">Heat shock 70 kDa protein</fullName>
    </alternativeName>
    <alternativeName>
        <fullName evidence="8">Heat shock protein 70</fullName>
    </alternativeName>
</protein>
<dbReference type="InterPro" id="IPR018181">
    <property type="entry name" value="Heat_shock_70_CS"/>
</dbReference>
<evidence type="ECO:0000256" key="2">
    <source>
        <dbReference type="ARBA" id="ARBA00014415"/>
    </source>
</evidence>
<dbReference type="SUPFAM" id="SSF53067">
    <property type="entry name" value="Actin-like ATPase domain"/>
    <property type="match status" value="2"/>
</dbReference>
<dbReference type="GO" id="GO:0140662">
    <property type="term" value="F:ATP-dependent protein folding chaperone"/>
    <property type="evidence" value="ECO:0007669"/>
    <property type="project" value="InterPro"/>
</dbReference>
<dbReference type="SUPFAM" id="SSF100920">
    <property type="entry name" value="Heat shock protein 70kD (HSP70), peptide-binding domain"/>
    <property type="match status" value="1"/>
</dbReference>
<feature type="compositionally biased region" description="Low complexity" evidence="10">
    <location>
        <begin position="599"/>
        <end position="614"/>
    </location>
</feature>
<dbReference type="Gene3D" id="2.60.34.10">
    <property type="entry name" value="Substrate Binding Domain Of DNAk, Chain A, domain 1"/>
    <property type="match status" value="1"/>
</dbReference>
<evidence type="ECO:0000256" key="9">
    <source>
        <dbReference type="RuleBase" id="RU003322"/>
    </source>
</evidence>
<comment type="similarity">
    <text evidence="1 8 9">Belongs to the heat shock protein 70 family.</text>
</comment>
<evidence type="ECO:0000256" key="4">
    <source>
        <dbReference type="ARBA" id="ARBA00022741"/>
    </source>
</evidence>
<dbReference type="FunFam" id="2.60.34.10:FF:000014">
    <property type="entry name" value="Chaperone protein DnaK HSP70"/>
    <property type="match status" value="1"/>
</dbReference>
<proteinExistence type="evidence at transcript level"/>
<feature type="region of interest" description="Disordered" evidence="10">
    <location>
        <begin position="596"/>
        <end position="635"/>
    </location>
</feature>
<dbReference type="GO" id="GO:0005524">
    <property type="term" value="F:ATP binding"/>
    <property type="evidence" value="ECO:0007669"/>
    <property type="project" value="UniProtKB-UniRule"/>
</dbReference>
<dbReference type="InterPro" id="IPR029048">
    <property type="entry name" value="HSP70_C_sf"/>
</dbReference>
<dbReference type="NCBIfam" id="NF001413">
    <property type="entry name" value="PRK00290.1"/>
    <property type="match status" value="1"/>
</dbReference>
<accession>A0A7L4ZH95</accession>
<dbReference type="OrthoDB" id="9766019at2"/>
<keyword evidence="4 8" id="KW-0547">Nucleotide-binding</keyword>
<feature type="compositionally biased region" description="Acidic residues" evidence="10">
    <location>
        <begin position="615"/>
        <end position="635"/>
    </location>
</feature>
<gene>
    <name evidence="8 11" type="primary">dnaK</name>
    <name evidence="11" type="ORF">IMCC3317_12090</name>
</gene>
<evidence type="ECO:0000256" key="6">
    <source>
        <dbReference type="ARBA" id="ARBA00023016"/>
    </source>
</evidence>
<dbReference type="NCBIfam" id="TIGR02350">
    <property type="entry name" value="prok_dnaK"/>
    <property type="match status" value="1"/>
</dbReference>
<evidence type="ECO:0000256" key="7">
    <source>
        <dbReference type="ARBA" id="ARBA00023186"/>
    </source>
</evidence>
<dbReference type="EMBL" id="CP019288">
    <property type="protein sequence ID" value="QHI35861.1"/>
    <property type="molecule type" value="Genomic_DNA"/>
</dbReference>
<feature type="modified residue" description="Phosphothreonine; by autocatalysis" evidence="8">
    <location>
        <position position="197"/>
    </location>
</feature>
<dbReference type="PROSITE" id="PS01036">
    <property type="entry name" value="HSP70_3"/>
    <property type="match status" value="1"/>
</dbReference>
<dbReference type="NCBIfam" id="NF003520">
    <property type="entry name" value="PRK05183.1"/>
    <property type="match status" value="1"/>
</dbReference>
<dbReference type="FunFam" id="3.90.640.10:FF:000003">
    <property type="entry name" value="Molecular chaperone DnaK"/>
    <property type="match status" value="1"/>
</dbReference>
<dbReference type="PANTHER" id="PTHR19375">
    <property type="entry name" value="HEAT SHOCK PROTEIN 70KDA"/>
    <property type="match status" value="1"/>
</dbReference>
<organism evidence="11 12">
    <name type="scientific">Kordia antarctica</name>
    <dbReference type="NCBI Taxonomy" id="1218801"/>
    <lineage>
        <taxon>Bacteria</taxon>
        <taxon>Pseudomonadati</taxon>
        <taxon>Bacteroidota</taxon>
        <taxon>Flavobacteriia</taxon>
        <taxon>Flavobacteriales</taxon>
        <taxon>Flavobacteriaceae</taxon>
        <taxon>Kordia</taxon>
    </lineage>
</organism>
<comment type="function">
    <text evidence="8">Acts as a chaperone.</text>
</comment>
<dbReference type="Gene3D" id="1.20.1270.10">
    <property type="match status" value="1"/>
</dbReference>
<dbReference type="InterPro" id="IPR012725">
    <property type="entry name" value="Chaperone_DnaK"/>
</dbReference>
<dbReference type="CDD" id="cd10234">
    <property type="entry name" value="ASKHA_NBD_HSP70_DnaK-like"/>
    <property type="match status" value="1"/>
</dbReference>
<dbReference type="HAMAP" id="MF_00332">
    <property type="entry name" value="DnaK"/>
    <property type="match status" value="1"/>
</dbReference>
<dbReference type="PROSITE" id="PS00329">
    <property type="entry name" value="HSP70_2"/>
    <property type="match status" value="1"/>
</dbReference>
<evidence type="ECO:0000313" key="12">
    <source>
        <dbReference type="Proteomes" id="UP000464657"/>
    </source>
</evidence>
<keyword evidence="12" id="KW-1185">Reference proteome</keyword>
<dbReference type="InterPro" id="IPR029047">
    <property type="entry name" value="HSP70_peptide-bd_sf"/>
</dbReference>
<keyword evidence="5 8" id="KW-0067">ATP-binding</keyword>
<dbReference type="AlphaFoldDB" id="A0A7L4ZH95"/>
<dbReference type="KEGG" id="kan:IMCC3317_12090"/>
<keyword evidence="7 8" id="KW-0143">Chaperone</keyword>
<evidence type="ECO:0000256" key="1">
    <source>
        <dbReference type="ARBA" id="ARBA00007381"/>
    </source>
</evidence>
<dbReference type="Gene3D" id="3.30.420.40">
    <property type="match status" value="2"/>
</dbReference>
<dbReference type="FunFam" id="1.20.1270.10:FF:000001">
    <property type="entry name" value="Molecular chaperone DnaK"/>
    <property type="match status" value="1"/>
</dbReference>
<dbReference type="FunFam" id="3.30.420.40:FF:000004">
    <property type="entry name" value="Molecular chaperone DnaK"/>
    <property type="match status" value="1"/>
</dbReference>
<evidence type="ECO:0000256" key="3">
    <source>
        <dbReference type="ARBA" id="ARBA00022553"/>
    </source>
</evidence>
<dbReference type="PROSITE" id="PS00297">
    <property type="entry name" value="HSP70_1"/>
    <property type="match status" value="1"/>
</dbReference>
<dbReference type="Gene3D" id="3.90.640.10">
    <property type="entry name" value="Actin, Chain A, domain 4"/>
    <property type="match status" value="1"/>
</dbReference>
<dbReference type="InterPro" id="IPR013126">
    <property type="entry name" value="Hsp_70_fam"/>
</dbReference>
<dbReference type="Pfam" id="PF00012">
    <property type="entry name" value="HSP70"/>
    <property type="match status" value="1"/>
</dbReference>
<dbReference type="InterPro" id="IPR043129">
    <property type="entry name" value="ATPase_NBD"/>
</dbReference>
<dbReference type="PRINTS" id="PR00301">
    <property type="entry name" value="HEATSHOCK70"/>
</dbReference>
<evidence type="ECO:0000256" key="10">
    <source>
        <dbReference type="SAM" id="MobiDB-lite"/>
    </source>
</evidence>
<evidence type="ECO:0000256" key="8">
    <source>
        <dbReference type="HAMAP-Rule" id="MF_00332"/>
    </source>
</evidence>
<evidence type="ECO:0000313" key="11">
    <source>
        <dbReference type="EMBL" id="QHI35861.1"/>
    </source>
</evidence>
<keyword evidence="6 8" id="KW-0346">Stress response</keyword>
<name>A0A7L4ZH95_9FLAO</name>
<reference evidence="11 12" key="1">
    <citation type="journal article" date="2013" name="Int. J. Syst. Evol. Microbiol.">
        <title>Kordia antarctica sp. nov., isolated from Antarctic seawater.</title>
        <authorList>
            <person name="Baek K."/>
            <person name="Choi A."/>
            <person name="Kang I."/>
            <person name="Lee K."/>
            <person name="Cho J.C."/>
        </authorList>
    </citation>
    <scope>NUCLEOTIDE SEQUENCE [LARGE SCALE GENOMIC DNA]</scope>
    <source>
        <strain evidence="11 12">IMCC3317</strain>
    </source>
</reference>
<evidence type="ECO:0000256" key="5">
    <source>
        <dbReference type="ARBA" id="ARBA00022840"/>
    </source>
</evidence>
<dbReference type="RefSeq" id="WP_160128579.1">
    <property type="nucleotide sequence ID" value="NZ_CP019288.1"/>
</dbReference>
<dbReference type="GO" id="GO:0051082">
    <property type="term" value="F:unfolded protein binding"/>
    <property type="evidence" value="ECO:0007669"/>
    <property type="project" value="InterPro"/>
</dbReference>
<keyword evidence="3 8" id="KW-0597">Phosphoprotein</keyword>
<comment type="induction">
    <text evidence="8">By stress conditions e.g. heat shock.</text>
</comment>
<dbReference type="Proteomes" id="UP000464657">
    <property type="component" value="Chromosome"/>
</dbReference>
<sequence>MSKIIGIDLGTTNSCVSVMEGNEPVVIANAEGKRTTPSVIAFVEGGEIKVGDPAKRQSVTNPTKTVYSIKRFMGNKFSESSKEAGRVPYKVVKGDNDTPRVDIDGRLYSPQELSAMILQKMKKTAEEFLGHDVTEAVITVPAYFNDAQRQATKEAGEIAGLKVRRIINEPTAAALAYGMDKKGIDQKIAVFDFGGGTHDVSILELGDGVFEVLATDGDTHLGGDDVDEKIINWLAEEFNSEEGMDLRKDPMALQRLKEASEKAKIELSSTASTEINLPYITATASGPKHLVRTLTRAKFEQLIDDLVKRTIEPCQTALKNAGLSIGDIDEIILVGGSTRIPAVQEAVEKFFNKKPSKGVNPDEVVAVGAAIQGGVLTGEVKDVLLLDVTPLSLGIETMGNVMTKLIDANTTIPTKKSQVFSTAADNQSSVEIHVLQGERPMAANNKTIGRFHLDGIPPSQRGVPQIEVTFDIDANGIIQVSAKDKGTNKEQNIRIEASSGLTEEEIKKMKQEAEENAEADKKVKETVDKLNEADSMIFQTEKQLKEFGEKLSDDKKKPIEDALAELKAAYETKDIAVIDPALEKINEAWKVASEEMYKAQADGQEGGAAEPEAPTGEDEAKDGEDVQDVDFEEVK</sequence>